<dbReference type="SUPFAM" id="SSF144052">
    <property type="entry name" value="Thermophilic metalloprotease-like"/>
    <property type="match status" value="1"/>
</dbReference>
<dbReference type="OrthoDB" id="9803993at2"/>
<dbReference type="GO" id="GO:0046872">
    <property type="term" value="F:metal ion binding"/>
    <property type="evidence" value="ECO:0007669"/>
    <property type="project" value="UniProtKB-KW"/>
</dbReference>
<evidence type="ECO:0000313" key="2">
    <source>
        <dbReference type="EMBL" id="ABO51155.1"/>
    </source>
</evidence>
<dbReference type="GO" id="GO:0004177">
    <property type="term" value="F:aminopeptidase activity"/>
    <property type="evidence" value="ECO:0007669"/>
    <property type="project" value="InterPro"/>
</dbReference>
<dbReference type="KEGG" id="drm:Dred_2649"/>
<dbReference type="STRING" id="349161.Dred_2649"/>
<dbReference type="PANTHER" id="PTHR34448">
    <property type="entry name" value="AMINOPEPTIDASE"/>
    <property type="match status" value="1"/>
</dbReference>
<proteinExistence type="predicted"/>
<accession>A4J7V2</accession>
<dbReference type="AlphaFoldDB" id="A4J7V2"/>
<keyword evidence="3" id="KW-1185">Reference proteome</keyword>
<dbReference type="RefSeq" id="WP_011878952.1">
    <property type="nucleotide sequence ID" value="NC_009253.1"/>
</dbReference>
<evidence type="ECO:0000256" key="1">
    <source>
        <dbReference type="ARBA" id="ARBA00022723"/>
    </source>
</evidence>
<dbReference type="eggNOG" id="COG2309">
    <property type="taxonomic scope" value="Bacteria"/>
</dbReference>
<reference evidence="2 3" key="1">
    <citation type="submission" date="2007-03" db="EMBL/GenBank/DDBJ databases">
        <title>Complete sequence of Desulfotomaculum reducens MI-1.</title>
        <authorList>
            <consortium name="US DOE Joint Genome Institute"/>
            <person name="Copeland A."/>
            <person name="Lucas S."/>
            <person name="Lapidus A."/>
            <person name="Barry K."/>
            <person name="Detter J.C."/>
            <person name="Glavina del Rio T."/>
            <person name="Hammon N."/>
            <person name="Israni S."/>
            <person name="Dalin E."/>
            <person name="Tice H."/>
            <person name="Pitluck S."/>
            <person name="Sims D."/>
            <person name="Brettin T."/>
            <person name="Bruce D."/>
            <person name="Han C."/>
            <person name="Tapia R."/>
            <person name="Schmutz J."/>
            <person name="Larimer F."/>
            <person name="Land M."/>
            <person name="Hauser L."/>
            <person name="Kyrpides N."/>
            <person name="Kim E."/>
            <person name="Tebo B.M."/>
            <person name="Richardson P."/>
        </authorList>
    </citation>
    <scope>NUCLEOTIDE SEQUENCE [LARGE SCALE GENOMIC DNA]</scope>
    <source>
        <strain evidence="2 3">MI-1</strain>
    </source>
</reference>
<dbReference type="InterPro" id="IPR052170">
    <property type="entry name" value="M29_Exopeptidase"/>
</dbReference>
<dbReference type="PANTHER" id="PTHR34448:SF1">
    <property type="entry name" value="BLL6088 PROTEIN"/>
    <property type="match status" value="1"/>
</dbReference>
<dbReference type="InterPro" id="IPR058739">
    <property type="entry name" value="NicX"/>
</dbReference>
<evidence type="ECO:0000313" key="3">
    <source>
        <dbReference type="Proteomes" id="UP000001556"/>
    </source>
</evidence>
<keyword evidence="1" id="KW-0479">Metal-binding</keyword>
<dbReference type="Proteomes" id="UP000001556">
    <property type="component" value="Chromosome"/>
</dbReference>
<dbReference type="HOGENOM" id="CLU_062630_0_0_9"/>
<dbReference type="GO" id="GO:0006508">
    <property type="term" value="P:proteolysis"/>
    <property type="evidence" value="ECO:0007669"/>
    <property type="project" value="InterPro"/>
</dbReference>
<gene>
    <name evidence="2" type="ordered locus">Dred_2649</name>
</gene>
<evidence type="ECO:0008006" key="4">
    <source>
        <dbReference type="Google" id="ProtNLM"/>
    </source>
</evidence>
<sequence>MSSLQFGAQVALDVCLGVKKGETVLVIADQGTKTVGSTLWEQAIELGTEALYLEMLPRSVNGEEPPEAIAEAMKKAHVVIAATSKSLSHTKARREANQSGARIASMPGVTGEMLARTMAADYQRIKTLSHKIATILNAGNEAHITTPAGTNLTMSLKGRAAHPDTGMLQERGSFSNLPAGEAYIAPMEGTSNGVLVIDGAMSGIGMLKGEVIHITVKDGYAIGIQGGQGAKVLEEMLKPLGRDAYNIAELGVGTNDKAIITGNVLEDEKVLGTVHVALGNSVSFGGKVEVPIHLDGILLKPTLIVDGQEILKEGTLMVS</sequence>
<name>A4J7V2_DESRM</name>
<organism evidence="2 3">
    <name type="scientific">Desulforamulus reducens (strain ATCC BAA-1160 / DSM 100696 / MI-1)</name>
    <name type="common">Desulfotomaculum reducens</name>
    <dbReference type="NCBI Taxonomy" id="349161"/>
    <lineage>
        <taxon>Bacteria</taxon>
        <taxon>Bacillati</taxon>
        <taxon>Bacillota</taxon>
        <taxon>Clostridia</taxon>
        <taxon>Eubacteriales</taxon>
        <taxon>Peptococcaceae</taxon>
        <taxon>Desulforamulus</taxon>
    </lineage>
</organism>
<protein>
    <recommendedName>
        <fullName evidence="4">Leucyl aminopeptidase</fullName>
    </recommendedName>
</protein>
<dbReference type="Pfam" id="PF26233">
    <property type="entry name" value="NicX"/>
    <property type="match status" value="1"/>
</dbReference>
<dbReference type="EMBL" id="CP000612">
    <property type="protein sequence ID" value="ABO51155.1"/>
    <property type="molecule type" value="Genomic_DNA"/>
</dbReference>